<proteinExistence type="inferred from homology"/>
<sequence length="151" mass="16542">MTRAGHAALDEELKQLKSVERPAVIKSIAEAREHGDLSENAEYHAAREKQSFIEGRIKELEGLLSLAEVIDPANLSGPIKFGATVTLVDEDTDEEKTYQIVGEAEADIEKGLLNIKSPLARALIGKEEGDSIEVRTPGGERGYEVLKIQYI</sequence>
<dbReference type="HAMAP" id="MF_00105">
    <property type="entry name" value="GreA_GreB"/>
    <property type="match status" value="1"/>
</dbReference>
<dbReference type="SUPFAM" id="SSF54534">
    <property type="entry name" value="FKBP-like"/>
    <property type="match status" value="1"/>
</dbReference>
<dbReference type="GO" id="GO:0032784">
    <property type="term" value="P:regulation of DNA-templated transcription elongation"/>
    <property type="evidence" value="ECO:0007669"/>
    <property type="project" value="UniProtKB-UniRule"/>
</dbReference>
<evidence type="ECO:0000256" key="8">
    <source>
        <dbReference type="HAMAP-Rule" id="MF_00105"/>
    </source>
</evidence>
<dbReference type="InterPro" id="IPR018151">
    <property type="entry name" value="TF_GreA/GreB_CS"/>
</dbReference>
<dbReference type="InterPro" id="IPR036805">
    <property type="entry name" value="Tscrpt_elong_fac_GreA/B_N_sf"/>
</dbReference>
<feature type="domain" description="Transcription elongation factor GreA/GreB N-terminal" evidence="11">
    <location>
        <begin position="1"/>
        <end position="69"/>
    </location>
</feature>
<evidence type="ECO:0000313" key="13">
    <source>
        <dbReference type="Proteomes" id="UP000295733"/>
    </source>
</evidence>
<dbReference type="Proteomes" id="UP000295733">
    <property type="component" value="Unassembled WGS sequence"/>
</dbReference>
<dbReference type="Pfam" id="PF03449">
    <property type="entry name" value="GreA_GreB_N"/>
    <property type="match status" value="1"/>
</dbReference>
<dbReference type="InterPro" id="IPR006359">
    <property type="entry name" value="Tscrpt_elong_fac_GreA"/>
</dbReference>
<evidence type="ECO:0000259" key="10">
    <source>
        <dbReference type="Pfam" id="PF01272"/>
    </source>
</evidence>
<evidence type="ECO:0000256" key="4">
    <source>
        <dbReference type="ARBA" id="ARBA00023125"/>
    </source>
</evidence>
<keyword evidence="13" id="KW-1185">Reference proteome</keyword>
<comment type="function">
    <text evidence="6 8 9">Necessary for efficient RNA polymerase transcription elongation past template-encoded arresting sites. The arresting sites in DNA have the property of trapping a certain fraction of elongating RNA polymerases that pass through, resulting in locked ternary complexes. Cleavage of the nascent transcript by cleavage factors such as GreA or GreB allows the resumption of elongation from the new 3'terminus. GreA releases sequences of 2 to 3 nucleotides.</text>
</comment>
<gene>
    <name evidence="8" type="primary">greA</name>
    <name evidence="12" type="ORF">EV656_10868</name>
</gene>
<dbReference type="PANTHER" id="PTHR30437">
    <property type="entry name" value="TRANSCRIPTION ELONGATION FACTOR GREA"/>
    <property type="match status" value="1"/>
</dbReference>
<keyword evidence="12" id="KW-0648">Protein biosynthesis</keyword>
<dbReference type="GO" id="GO:0006354">
    <property type="term" value="P:DNA-templated transcription elongation"/>
    <property type="evidence" value="ECO:0007669"/>
    <property type="project" value="TreeGrafter"/>
</dbReference>
<dbReference type="EMBL" id="SLXL01000008">
    <property type="protein sequence ID" value="TCP22022.1"/>
    <property type="molecule type" value="Genomic_DNA"/>
</dbReference>
<dbReference type="PROSITE" id="PS00829">
    <property type="entry name" value="GREAB_1"/>
    <property type="match status" value="1"/>
</dbReference>
<dbReference type="Gene3D" id="3.10.50.30">
    <property type="entry name" value="Transcription elongation factor, GreA/GreB, C-terminal domain"/>
    <property type="match status" value="1"/>
</dbReference>
<dbReference type="Gene3D" id="1.10.287.180">
    <property type="entry name" value="Transcription elongation factor, GreA/GreB, N-terminal domain"/>
    <property type="match status" value="1"/>
</dbReference>
<evidence type="ECO:0000256" key="2">
    <source>
        <dbReference type="ARBA" id="ARBA00013729"/>
    </source>
</evidence>
<dbReference type="GO" id="GO:0003746">
    <property type="term" value="F:translation elongation factor activity"/>
    <property type="evidence" value="ECO:0007669"/>
    <property type="project" value="UniProtKB-KW"/>
</dbReference>
<dbReference type="PIRSF" id="PIRSF006092">
    <property type="entry name" value="GreA_GreB"/>
    <property type="match status" value="1"/>
</dbReference>
<comment type="similarity">
    <text evidence="1 8 9">Belongs to the GreA/GreB family.</text>
</comment>
<evidence type="ECO:0000259" key="11">
    <source>
        <dbReference type="Pfam" id="PF03449"/>
    </source>
</evidence>
<dbReference type="InterPro" id="IPR022691">
    <property type="entry name" value="Tscrpt_elong_fac_GreA/B_N"/>
</dbReference>
<keyword evidence="12" id="KW-0251">Elongation factor</keyword>
<keyword evidence="4 8" id="KW-0238">DNA-binding</keyword>
<evidence type="ECO:0000256" key="5">
    <source>
        <dbReference type="ARBA" id="ARBA00023163"/>
    </source>
</evidence>
<dbReference type="SUPFAM" id="SSF46557">
    <property type="entry name" value="GreA transcript cleavage protein, N-terminal domain"/>
    <property type="match status" value="1"/>
</dbReference>
<dbReference type="NCBIfam" id="NF001263">
    <property type="entry name" value="PRK00226.1-4"/>
    <property type="match status" value="1"/>
</dbReference>
<dbReference type="FunFam" id="3.10.50.30:FF:000001">
    <property type="entry name" value="Transcription elongation factor GreA"/>
    <property type="match status" value="1"/>
</dbReference>
<dbReference type="NCBIfam" id="TIGR01462">
    <property type="entry name" value="greA"/>
    <property type="match status" value="1"/>
</dbReference>
<dbReference type="PANTHER" id="PTHR30437:SF4">
    <property type="entry name" value="TRANSCRIPTION ELONGATION FACTOR GREA"/>
    <property type="match status" value="1"/>
</dbReference>
<dbReference type="GO" id="GO:0003677">
    <property type="term" value="F:DNA binding"/>
    <property type="evidence" value="ECO:0007669"/>
    <property type="project" value="UniProtKB-UniRule"/>
</dbReference>
<dbReference type="InterPro" id="IPR001437">
    <property type="entry name" value="Tscrpt_elong_fac_GreA/B_C"/>
</dbReference>
<dbReference type="GO" id="GO:0070063">
    <property type="term" value="F:RNA polymerase binding"/>
    <property type="evidence" value="ECO:0007669"/>
    <property type="project" value="InterPro"/>
</dbReference>
<evidence type="ECO:0000313" key="12">
    <source>
        <dbReference type="EMBL" id="TCP22022.1"/>
    </source>
</evidence>
<organism evidence="12 13">
    <name type="scientific">Rhodovulum adriaticum</name>
    <name type="common">Rhodopseudomonas adriatica</name>
    <dbReference type="NCBI Taxonomy" id="35804"/>
    <lineage>
        <taxon>Bacteria</taxon>
        <taxon>Pseudomonadati</taxon>
        <taxon>Pseudomonadota</taxon>
        <taxon>Alphaproteobacteria</taxon>
        <taxon>Rhodobacterales</taxon>
        <taxon>Paracoccaceae</taxon>
        <taxon>Rhodovulum</taxon>
    </lineage>
</organism>
<dbReference type="FunFam" id="1.10.287.180:FF:000001">
    <property type="entry name" value="Transcription elongation factor GreA"/>
    <property type="match status" value="1"/>
</dbReference>
<dbReference type="InterPro" id="IPR023459">
    <property type="entry name" value="Tscrpt_elong_fac_GreA/B_fam"/>
</dbReference>
<feature type="domain" description="Transcription elongation factor GreA/GreB C-terminal" evidence="10">
    <location>
        <begin position="78"/>
        <end position="150"/>
    </location>
</feature>
<keyword evidence="3 8" id="KW-0805">Transcription regulation</keyword>
<evidence type="ECO:0000256" key="7">
    <source>
        <dbReference type="ARBA" id="ARBA00030776"/>
    </source>
</evidence>
<reference evidence="12 13" key="1">
    <citation type="submission" date="2019-03" db="EMBL/GenBank/DDBJ databases">
        <title>Genomic Encyclopedia of Type Strains, Phase IV (KMG-IV): sequencing the most valuable type-strain genomes for metagenomic binning, comparative biology and taxonomic classification.</title>
        <authorList>
            <person name="Goeker M."/>
        </authorList>
    </citation>
    <scope>NUCLEOTIDE SEQUENCE [LARGE SCALE GENOMIC DNA]</scope>
    <source>
        <strain evidence="12 13">DSM 2781</strain>
    </source>
</reference>
<evidence type="ECO:0000256" key="1">
    <source>
        <dbReference type="ARBA" id="ARBA00008213"/>
    </source>
</evidence>
<name>A0A4R2NKV5_RHOAD</name>
<dbReference type="NCBIfam" id="NF001261">
    <property type="entry name" value="PRK00226.1-2"/>
    <property type="match status" value="1"/>
</dbReference>
<keyword evidence="5 8" id="KW-0804">Transcription</keyword>
<accession>A0A4R2NKV5</accession>
<protein>
    <recommendedName>
        <fullName evidence="2 8">Transcription elongation factor GreA</fullName>
    </recommendedName>
    <alternativeName>
        <fullName evidence="7 8">Transcript cleavage factor GreA</fullName>
    </alternativeName>
</protein>
<evidence type="ECO:0000256" key="3">
    <source>
        <dbReference type="ARBA" id="ARBA00023015"/>
    </source>
</evidence>
<evidence type="ECO:0000256" key="9">
    <source>
        <dbReference type="RuleBase" id="RU000556"/>
    </source>
</evidence>
<comment type="caution">
    <text evidence="12">The sequence shown here is derived from an EMBL/GenBank/DDBJ whole genome shotgun (WGS) entry which is preliminary data.</text>
</comment>
<dbReference type="NCBIfam" id="NF001264">
    <property type="entry name" value="PRK00226.1-5"/>
    <property type="match status" value="1"/>
</dbReference>
<dbReference type="AlphaFoldDB" id="A0A4R2NKV5"/>
<evidence type="ECO:0000256" key="6">
    <source>
        <dbReference type="ARBA" id="ARBA00024916"/>
    </source>
</evidence>
<dbReference type="InterPro" id="IPR028624">
    <property type="entry name" value="Tscrpt_elong_fac_GreA/B"/>
</dbReference>
<dbReference type="Pfam" id="PF01272">
    <property type="entry name" value="GreA_GreB"/>
    <property type="match status" value="1"/>
</dbReference>
<dbReference type="InterPro" id="IPR036953">
    <property type="entry name" value="GreA/GreB_C_sf"/>
</dbReference>